<organism evidence="2 3">
    <name type="scientific">Vibrio maritimus</name>
    <dbReference type="NCBI Taxonomy" id="990268"/>
    <lineage>
        <taxon>Bacteria</taxon>
        <taxon>Pseudomonadati</taxon>
        <taxon>Pseudomonadota</taxon>
        <taxon>Gammaproteobacteria</taxon>
        <taxon>Vibrionales</taxon>
        <taxon>Vibrionaceae</taxon>
        <taxon>Vibrio</taxon>
    </lineage>
</organism>
<feature type="region of interest" description="Disordered" evidence="1">
    <location>
        <begin position="159"/>
        <end position="179"/>
    </location>
</feature>
<dbReference type="STRING" id="990268.JCM19235_1370"/>
<evidence type="ECO:0000313" key="2">
    <source>
        <dbReference type="EMBL" id="GAL23069.1"/>
    </source>
</evidence>
<keyword evidence="3" id="KW-1185">Reference proteome</keyword>
<accession>A0A090S994</accession>
<dbReference type="OrthoDB" id="9917516at2"/>
<name>A0A090S994_9VIBR</name>
<evidence type="ECO:0000313" key="3">
    <source>
        <dbReference type="Proteomes" id="UP000029228"/>
    </source>
</evidence>
<gene>
    <name evidence="2" type="ORF">JCM19235_1370</name>
</gene>
<dbReference type="EMBL" id="BBMR01000017">
    <property type="protein sequence ID" value="GAL23069.1"/>
    <property type="molecule type" value="Genomic_DNA"/>
</dbReference>
<feature type="region of interest" description="Disordered" evidence="1">
    <location>
        <begin position="99"/>
        <end position="132"/>
    </location>
</feature>
<evidence type="ECO:0000256" key="1">
    <source>
        <dbReference type="SAM" id="MobiDB-lite"/>
    </source>
</evidence>
<dbReference type="Proteomes" id="UP000029228">
    <property type="component" value="Unassembled WGS sequence"/>
</dbReference>
<dbReference type="AlphaFoldDB" id="A0A090S994"/>
<protein>
    <submittedName>
        <fullName evidence="2">Uncharacterized protein</fullName>
    </submittedName>
</protein>
<sequence length="192" mass="21220">MDIVTIETLPPEVSMSGKNTCYLQCPALNRRSNYGVCLFTINAYNKGKLNEGSDCHQHVGRGYCEALSYQRQEQEAGRALFYLPRGEQIDVVVDTKPSVVTEPTKPESDSYMRGWNQVSDREKGKKPAKKAAVKKPKKSVIFGTDKSELSDAVTEVAKEEAKKKKTRTPRKASTVTSGMSILERARLMAGGA</sequence>
<proteinExistence type="predicted"/>
<comment type="caution">
    <text evidence="2">The sequence shown here is derived from an EMBL/GenBank/DDBJ whole genome shotgun (WGS) entry which is preliminary data.</text>
</comment>
<reference evidence="2 3" key="1">
    <citation type="submission" date="2014-09" db="EMBL/GenBank/DDBJ databases">
        <title>Vibrio maritimus JCM 19235. (C45) whole genome shotgun sequence.</title>
        <authorList>
            <person name="Sawabe T."/>
            <person name="Meirelles P."/>
            <person name="Nakanishi M."/>
            <person name="Sayaka M."/>
            <person name="Hattori M."/>
            <person name="Ohkuma M."/>
        </authorList>
    </citation>
    <scope>NUCLEOTIDE SEQUENCE [LARGE SCALE GENOMIC DNA]</scope>
    <source>
        <strain evidence="3">JCM19235</strain>
    </source>
</reference>